<evidence type="ECO:0000313" key="2">
    <source>
        <dbReference type="EMBL" id="EGB15744.1"/>
    </source>
</evidence>
<sequence length="257" mass="28190">MPKGREELLRVIRTISAGGPADGIHALTGPEYDPEIQELAEAVAVMLAKIEAREDRLEQLLAKIRRDTVNTITAVAHALGARDAYTEGHGERVGVYARRLAQRLGLPADEVERIRVAGTLHDIGKIGFSDRIFSSEDTPLTREMVDEIHRHPEWGRDILKNLDFLGPALEYVYAHHELMDGSGYPRGLAGEAIPLGARILCVADYFDAMTTDRPYQRGRSAEAAFETLRRLAGTALDPDLVETFILEVEEGGPAGAA</sequence>
<dbReference type="STRING" id="641491.DND132_2541"/>
<dbReference type="SMART" id="SM00471">
    <property type="entry name" value="HDc"/>
    <property type="match status" value="1"/>
</dbReference>
<dbReference type="InterPro" id="IPR037522">
    <property type="entry name" value="HD_GYP_dom"/>
</dbReference>
<dbReference type="KEGG" id="ddn:DND132_2541"/>
<dbReference type="SMR" id="F0JD70"/>
<reference evidence="2 3" key="1">
    <citation type="journal article" date="2011" name="J. Bacteriol.">
        <title>Genome sequence of the mercury-methylating strain Desulfovibrio desulfuricans ND132.</title>
        <authorList>
            <person name="Brown S.D."/>
            <person name="Gilmour C.C."/>
            <person name="Kucken A.M."/>
            <person name="Wall J.D."/>
            <person name="Elias D.A."/>
            <person name="Brandt C.C."/>
            <person name="Podar M."/>
            <person name="Chertkov O."/>
            <person name="Held B."/>
            <person name="Bruce D.C."/>
            <person name="Detter J.C."/>
            <person name="Tapia R."/>
            <person name="Han C.S."/>
            <person name="Goodwin L.A."/>
            <person name="Cheng J.F."/>
            <person name="Pitluck S."/>
            <person name="Woyke T."/>
            <person name="Mikhailova N."/>
            <person name="Ivanova N.N."/>
            <person name="Han J."/>
            <person name="Lucas S."/>
            <person name="Lapidus A.L."/>
            <person name="Land M.L."/>
            <person name="Hauser L.J."/>
            <person name="Palumbo A.V."/>
        </authorList>
    </citation>
    <scope>NUCLEOTIDE SEQUENCE [LARGE SCALE GENOMIC DNA]</scope>
    <source>
        <strain evidence="2 3">ND132</strain>
    </source>
</reference>
<dbReference type="eggNOG" id="COG2206">
    <property type="taxonomic scope" value="Bacteria"/>
</dbReference>
<evidence type="ECO:0000313" key="3">
    <source>
        <dbReference type="Proteomes" id="UP000007845"/>
    </source>
</evidence>
<keyword evidence="2" id="KW-0378">Hydrolase</keyword>
<dbReference type="OrthoDB" id="9769359at2"/>
<feature type="domain" description="HD-GYP" evidence="1">
    <location>
        <begin position="64"/>
        <end position="257"/>
    </location>
</feature>
<proteinExistence type="predicted"/>
<organism evidence="2 3">
    <name type="scientific">Pseudodesulfovibrio mercurii</name>
    <dbReference type="NCBI Taxonomy" id="641491"/>
    <lineage>
        <taxon>Bacteria</taxon>
        <taxon>Pseudomonadati</taxon>
        <taxon>Thermodesulfobacteriota</taxon>
        <taxon>Desulfovibrionia</taxon>
        <taxon>Desulfovibrionales</taxon>
        <taxon>Desulfovibrionaceae</taxon>
    </lineage>
</organism>
<dbReference type="AlphaFoldDB" id="F0JD70"/>
<accession>F0JD70</accession>
<evidence type="ECO:0000259" key="1">
    <source>
        <dbReference type="PROSITE" id="PS51832"/>
    </source>
</evidence>
<dbReference type="RefSeq" id="WP_014323170.1">
    <property type="nucleotide sequence ID" value="NC_016803.1"/>
</dbReference>
<dbReference type="InterPro" id="IPR003607">
    <property type="entry name" value="HD/PDEase_dom"/>
</dbReference>
<dbReference type="GO" id="GO:0016787">
    <property type="term" value="F:hydrolase activity"/>
    <property type="evidence" value="ECO:0007669"/>
    <property type="project" value="UniProtKB-KW"/>
</dbReference>
<protein>
    <submittedName>
        <fullName evidence="2">Metal dependent phosphohydrolase</fullName>
    </submittedName>
</protein>
<dbReference type="Proteomes" id="UP000007845">
    <property type="component" value="Chromosome"/>
</dbReference>
<dbReference type="PANTHER" id="PTHR45228">
    <property type="entry name" value="CYCLIC DI-GMP PHOSPHODIESTERASE TM_0186-RELATED"/>
    <property type="match status" value="1"/>
</dbReference>
<dbReference type="PROSITE" id="PS51832">
    <property type="entry name" value="HD_GYP"/>
    <property type="match status" value="1"/>
</dbReference>
<gene>
    <name evidence="2" type="ORF">DND132_2541</name>
</gene>
<dbReference type="InterPro" id="IPR052020">
    <property type="entry name" value="Cyclic_di-GMP/3'3'-cGAMP_PDE"/>
</dbReference>
<dbReference type="SUPFAM" id="SSF109604">
    <property type="entry name" value="HD-domain/PDEase-like"/>
    <property type="match status" value="1"/>
</dbReference>
<dbReference type="EMBL" id="CP003220">
    <property type="protein sequence ID" value="EGB15744.1"/>
    <property type="molecule type" value="Genomic_DNA"/>
</dbReference>
<dbReference type="PANTHER" id="PTHR45228:SF1">
    <property type="entry name" value="CYCLIC DI-GMP PHOSPHODIESTERASE TM_0186"/>
    <property type="match status" value="1"/>
</dbReference>
<dbReference type="HOGENOM" id="CLU_000445_92_3_7"/>
<dbReference type="Pfam" id="PF13487">
    <property type="entry name" value="HD_5"/>
    <property type="match status" value="1"/>
</dbReference>
<dbReference type="CDD" id="cd00077">
    <property type="entry name" value="HDc"/>
    <property type="match status" value="1"/>
</dbReference>
<dbReference type="Gene3D" id="1.10.3210.10">
    <property type="entry name" value="Hypothetical protein af1432"/>
    <property type="match status" value="1"/>
</dbReference>
<name>F0JD70_9BACT</name>
<keyword evidence="3" id="KW-1185">Reference proteome</keyword>